<feature type="transmembrane region" description="Helical" evidence="1">
    <location>
        <begin position="158"/>
        <end position="180"/>
    </location>
</feature>
<protein>
    <recommendedName>
        <fullName evidence="4">Frag1/DRAM/Sfk1 family protein</fullName>
    </recommendedName>
</protein>
<feature type="transmembrane region" description="Helical" evidence="1">
    <location>
        <begin position="7"/>
        <end position="28"/>
    </location>
</feature>
<feature type="transmembrane region" description="Helical" evidence="1">
    <location>
        <begin position="55"/>
        <end position="77"/>
    </location>
</feature>
<keyword evidence="1" id="KW-0472">Membrane</keyword>
<feature type="transmembrane region" description="Helical" evidence="1">
    <location>
        <begin position="192"/>
        <end position="210"/>
    </location>
</feature>
<proteinExistence type="predicted"/>
<name>A0A7W4Z3T4_9GAMM</name>
<evidence type="ECO:0000313" key="2">
    <source>
        <dbReference type="EMBL" id="MBB3045784.1"/>
    </source>
</evidence>
<accession>A0A7W4Z3T4</accession>
<keyword evidence="1" id="KW-1133">Transmembrane helix</keyword>
<keyword evidence="1" id="KW-0812">Transmembrane</keyword>
<dbReference type="RefSeq" id="WP_183408512.1">
    <property type="nucleotide sequence ID" value="NZ_JACHWY010000001.1"/>
</dbReference>
<sequence length="220" mass="24465">MTLRCALLPYTIAALVLTTIHLCFLLSLNEGHVHSCVPYWSDCVSISKSGRYGSAYFVFKGGMIPACVLLAQFWWLTQGWLTAHNSPKRWLGVVGLIASLALLLYTLSLGHSGDHFRTLRRFGVVLFLGLSFINFAALAQALKTITTRPQLAQAGRTLARACAVILGIALFSLLLDALMGDDYDRLENAFEWWLIVLLIGLLIYTGRLWQQQSFTLTIGR</sequence>
<organism evidence="2 3">
    <name type="scientific">Litorivivens lipolytica</name>
    <dbReference type="NCBI Taxonomy" id="1524264"/>
    <lineage>
        <taxon>Bacteria</taxon>
        <taxon>Pseudomonadati</taxon>
        <taxon>Pseudomonadota</taxon>
        <taxon>Gammaproteobacteria</taxon>
        <taxon>Litorivivens</taxon>
    </lineage>
</organism>
<dbReference type="Proteomes" id="UP000537130">
    <property type="component" value="Unassembled WGS sequence"/>
</dbReference>
<reference evidence="2 3" key="1">
    <citation type="submission" date="2020-08" db="EMBL/GenBank/DDBJ databases">
        <title>Genomic Encyclopedia of Type Strains, Phase III (KMG-III): the genomes of soil and plant-associated and newly described type strains.</title>
        <authorList>
            <person name="Whitman W."/>
        </authorList>
    </citation>
    <scope>NUCLEOTIDE SEQUENCE [LARGE SCALE GENOMIC DNA]</scope>
    <source>
        <strain evidence="2 3">CECT 8654</strain>
    </source>
</reference>
<comment type="caution">
    <text evidence="2">The sequence shown here is derived from an EMBL/GenBank/DDBJ whole genome shotgun (WGS) entry which is preliminary data.</text>
</comment>
<dbReference type="EMBL" id="JACHWY010000001">
    <property type="protein sequence ID" value="MBB3045784.1"/>
    <property type="molecule type" value="Genomic_DNA"/>
</dbReference>
<feature type="transmembrane region" description="Helical" evidence="1">
    <location>
        <begin position="89"/>
        <end position="107"/>
    </location>
</feature>
<keyword evidence="3" id="KW-1185">Reference proteome</keyword>
<evidence type="ECO:0000256" key="1">
    <source>
        <dbReference type="SAM" id="Phobius"/>
    </source>
</evidence>
<dbReference type="AlphaFoldDB" id="A0A7W4Z3T4"/>
<evidence type="ECO:0000313" key="3">
    <source>
        <dbReference type="Proteomes" id="UP000537130"/>
    </source>
</evidence>
<evidence type="ECO:0008006" key="4">
    <source>
        <dbReference type="Google" id="ProtNLM"/>
    </source>
</evidence>
<gene>
    <name evidence="2" type="ORF">FHR99_000020</name>
</gene>
<feature type="transmembrane region" description="Helical" evidence="1">
    <location>
        <begin position="119"/>
        <end position="138"/>
    </location>
</feature>